<dbReference type="RefSeq" id="WP_127431263.1">
    <property type="nucleotide sequence ID" value="NZ_BMFI01000013.1"/>
</dbReference>
<keyword evidence="1" id="KW-0808">Transferase</keyword>
<comment type="caution">
    <text evidence="1">The sequence shown here is derived from an EMBL/GenBank/DDBJ whole genome shotgun (WGS) entry which is preliminary data.</text>
</comment>
<protein>
    <submittedName>
        <fullName evidence="1">Pseudaminic acid cytidylyltransferase</fullName>
        <ecNumber evidence="1">2.7.7.81</ecNumber>
    </submittedName>
</protein>
<dbReference type="EMBL" id="RIBW01000014">
    <property type="protein sequence ID" value="RUL98257.1"/>
    <property type="molecule type" value="Genomic_DNA"/>
</dbReference>
<dbReference type="PANTHER" id="PTHR21485">
    <property type="entry name" value="HAD SUPERFAMILY MEMBERS CMAS AND KDSC"/>
    <property type="match status" value="1"/>
</dbReference>
<dbReference type="InterPro" id="IPR020039">
    <property type="entry name" value="PseF"/>
</dbReference>
<accession>A0A432NFP2</accession>
<gene>
    <name evidence="1" type="primary">pseF</name>
    <name evidence="1" type="ORF">EEQ99_25440</name>
</gene>
<dbReference type="SUPFAM" id="SSF53448">
    <property type="entry name" value="Nucleotide-diphospho-sugar transferases"/>
    <property type="match status" value="1"/>
</dbReference>
<dbReference type="PANTHER" id="PTHR21485:SF6">
    <property type="entry name" value="N-ACYLNEURAMINATE CYTIDYLYLTRANSFERASE-RELATED"/>
    <property type="match status" value="1"/>
</dbReference>
<evidence type="ECO:0000313" key="2">
    <source>
        <dbReference type="Proteomes" id="UP000273611"/>
    </source>
</evidence>
<dbReference type="CDD" id="cd02513">
    <property type="entry name" value="CMP-NeuAc_Synthase"/>
    <property type="match status" value="1"/>
</dbReference>
<dbReference type="EC" id="2.7.7.81" evidence="1"/>
<dbReference type="GO" id="GO:0008781">
    <property type="term" value="F:N-acylneuraminate cytidylyltransferase activity"/>
    <property type="evidence" value="ECO:0007669"/>
    <property type="project" value="TreeGrafter"/>
</dbReference>
<sequence>MNGGSNAVCIIPARGGSKRIPRKNIRPFRGRPMLLWSVEAALMSGAFDSVLVSTDDDEIADVARAAGAEVPFLRSARTSNDYATTADVLAEVLEQLSKIGHNYTLGCCLYPTAPFVQGRDLANGRARLEDSDFDVMMPIAAFSYPIWRSLARDAAGRVLLNFPENLNSRSQDLPAAYHDVGQWYWFRTAAFLRTQVLMGTNTGSIVVPADRMQDIDTEEDWTIAEYKHERLFG</sequence>
<name>A0A432NFP2_9HYPH</name>
<dbReference type="Proteomes" id="UP000273611">
    <property type="component" value="Unassembled WGS sequence"/>
</dbReference>
<dbReference type="InterPro" id="IPR029044">
    <property type="entry name" value="Nucleotide-diphossugar_trans"/>
</dbReference>
<dbReference type="Gene3D" id="3.90.550.10">
    <property type="entry name" value="Spore Coat Polysaccharide Biosynthesis Protein SpsA, Chain A"/>
    <property type="match status" value="1"/>
</dbReference>
<dbReference type="InterPro" id="IPR050793">
    <property type="entry name" value="CMP-NeuNAc_synthase"/>
</dbReference>
<dbReference type="Pfam" id="PF02348">
    <property type="entry name" value="CTP_transf_3"/>
    <property type="match status" value="1"/>
</dbReference>
<organism evidence="1 2">
    <name type="scientific">Rhizobium anhuiense</name>
    <dbReference type="NCBI Taxonomy" id="1184720"/>
    <lineage>
        <taxon>Bacteria</taxon>
        <taxon>Pseudomonadati</taxon>
        <taxon>Pseudomonadota</taxon>
        <taxon>Alphaproteobacteria</taxon>
        <taxon>Hyphomicrobiales</taxon>
        <taxon>Rhizobiaceae</taxon>
        <taxon>Rhizobium/Agrobacterium group</taxon>
        <taxon>Rhizobium</taxon>
    </lineage>
</organism>
<dbReference type="NCBIfam" id="TIGR03584">
    <property type="entry name" value="PseF"/>
    <property type="match status" value="1"/>
</dbReference>
<keyword evidence="1" id="KW-0548">Nucleotidyltransferase</keyword>
<reference evidence="1 2" key="1">
    <citation type="journal article" date="2015" name="Int. J. Syst. Evol. Microbiol.">
        <title>Rhizobium anhuiense sp. nov., isolated from effective nodules of Vicia faba and Pisum sativum.</title>
        <authorList>
            <person name="Zhang Y.J."/>
            <person name="Zheng W.T."/>
            <person name="Everall I."/>
            <person name="Young J.P."/>
            <person name="Zhang X.X."/>
            <person name="Tian C.F."/>
            <person name="Sui X.H."/>
            <person name="Wang E.T."/>
            <person name="Chen W.X."/>
        </authorList>
    </citation>
    <scope>NUCLEOTIDE SEQUENCE [LARGE SCALE GENOMIC DNA]</scope>
    <source>
        <strain evidence="1 2">CCBAU 23252</strain>
    </source>
</reference>
<proteinExistence type="predicted"/>
<dbReference type="InterPro" id="IPR003329">
    <property type="entry name" value="Cytidylyl_trans"/>
</dbReference>
<dbReference type="AlphaFoldDB" id="A0A432NFP2"/>
<evidence type="ECO:0000313" key="1">
    <source>
        <dbReference type="EMBL" id="RUL98257.1"/>
    </source>
</evidence>